<reference evidence="3 5" key="3">
    <citation type="journal article" date="2020" name="Biotechnol. Biofuels">
        <title>New insights from the biogas microbiome by comprehensive genome-resolved metagenomics of nearly 1600 species originating from multiple anaerobic digesters.</title>
        <authorList>
            <person name="Campanaro S."/>
            <person name="Treu L."/>
            <person name="Rodriguez-R L.M."/>
            <person name="Kovalovszki A."/>
            <person name="Ziels R.M."/>
            <person name="Maus I."/>
            <person name="Zhu X."/>
            <person name="Kougias P.G."/>
            <person name="Basile A."/>
            <person name="Luo G."/>
            <person name="Schluter A."/>
            <person name="Konstantinidis K.T."/>
            <person name="Angelidaki I."/>
        </authorList>
    </citation>
    <scope>NUCLEOTIDE SEQUENCE [LARGE SCALE GENOMIC DNA]</scope>
    <source>
        <strain evidence="3">AS22ysBPME_46</strain>
    </source>
</reference>
<evidence type="ECO:0000313" key="3">
    <source>
        <dbReference type="EMBL" id="NLK32905.1"/>
    </source>
</evidence>
<dbReference type="GeneID" id="53687168"/>
<accession>A0A660HQ54</accession>
<dbReference type="EMBL" id="JAAYQL010000051">
    <property type="protein sequence ID" value="NLK32905.1"/>
    <property type="molecule type" value="Genomic_DNA"/>
</dbReference>
<keyword evidence="1" id="KW-0812">Transmembrane</keyword>
<dbReference type="Proteomes" id="UP000053087">
    <property type="component" value="Chromosome"/>
</dbReference>
<dbReference type="AlphaFoldDB" id="A0A660HQ54"/>
<reference evidence="2 4" key="1">
    <citation type="journal article" date="2016" name="Int. J. Syst. Evol. Microbiol.">
        <title>Methanosarcina flavescens sp. nov., a methanogenic archaeon isolated from a full-scale anaerobic digester.</title>
        <authorList>
            <person name="Kern T."/>
            <person name="Fischer M.A."/>
            <person name="Deppenmeier U."/>
            <person name="Schmitz R.A."/>
            <person name="Rother M."/>
        </authorList>
    </citation>
    <scope>NUCLEOTIDE SEQUENCE [LARGE SCALE GENOMIC DNA]</scope>
    <source>
        <strain evidence="2 4">E03.2</strain>
    </source>
</reference>
<dbReference type="Proteomes" id="UP000585579">
    <property type="component" value="Unassembled WGS sequence"/>
</dbReference>
<feature type="transmembrane region" description="Helical" evidence="1">
    <location>
        <begin position="6"/>
        <end position="28"/>
    </location>
</feature>
<keyword evidence="1" id="KW-0472">Membrane</keyword>
<keyword evidence="4" id="KW-1185">Reference proteome</keyword>
<name>A0A660HQ54_9EURY</name>
<dbReference type="EMBL" id="CP032683">
    <property type="protein sequence ID" value="AYK14388.1"/>
    <property type="molecule type" value="Genomic_DNA"/>
</dbReference>
<dbReference type="RefSeq" id="WP_054297925.1">
    <property type="nucleotide sequence ID" value="NZ_CP032683.1"/>
</dbReference>
<gene>
    <name evidence="2" type="ORF">AOB57_003540</name>
    <name evidence="3" type="ORF">GX302_08800</name>
</gene>
<organism evidence="2 4">
    <name type="scientific">Methanosarcina flavescens</name>
    <dbReference type="NCBI Taxonomy" id="1715806"/>
    <lineage>
        <taxon>Archaea</taxon>
        <taxon>Methanobacteriati</taxon>
        <taxon>Methanobacteriota</taxon>
        <taxon>Stenosarchaea group</taxon>
        <taxon>Methanomicrobia</taxon>
        <taxon>Methanosarcinales</taxon>
        <taxon>Methanosarcinaceae</taxon>
        <taxon>Methanosarcina</taxon>
    </lineage>
</organism>
<reference evidence="2" key="2">
    <citation type="submission" date="2018-10" db="EMBL/GenBank/DDBJ databases">
        <authorList>
            <person name="Fischer M.A."/>
            <person name="Kern T."/>
            <person name="Deppenmeier U."/>
            <person name="Schmitz R.A."/>
            <person name="Rother M."/>
        </authorList>
    </citation>
    <scope>NUCLEOTIDE SEQUENCE</scope>
    <source>
        <strain evidence="2">E03.2</strain>
    </source>
</reference>
<sequence length="133" mass="15085">MLWLMLAWLAGFIVGVFLLKVVLITVAVQASLAYNTILGRNVQTKYQQVDAIPDWIKTLADDNIYQRYSINPPRVVAYPAFYRNGFKFFDGEDGKYAVSYDGTGKYTVYRRLRSGPSGNKVKSMVEEKSKAKV</sequence>
<dbReference type="OrthoDB" id="131863at2157"/>
<evidence type="ECO:0000313" key="4">
    <source>
        <dbReference type="Proteomes" id="UP000053087"/>
    </source>
</evidence>
<proteinExistence type="predicted"/>
<dbReference type="KEGG" id="mfz:AOB57_003540"/>
<protein>
    <submittedName>
        <fullName evidence="2">Uncharacterized protein</fullName>
    </submittedName>
</protein>
<keyword evidence="1" id="KW-1133">Transmembrane helix</keyword>
<evidence type="ECO:0000256" key="1">
    <source>
        <dbReference type="SAM" id="Phobius"/>
    </source>
</evidence>
<evidence type="ECO:0000313" key="5">
    <source>
        <dbReference type="Proteomes" id="UP000585579"/>
    </source>
</evidence>
<evidence type="ECO:0000313" key="2">
    <source>
        <dbReference type="EMBL" id="AYK14388.1"/>
    </source>
</evidence>